<reference evidence="1" key="1">
    <citation type="submission" date="2019-04" db="EMBL/GenBank/DDBJ databases">
        <title>Microbes associate with the intestines of laboratory mice.</title>
        <authorList>
            <person name="Navarre W."/>
            <person name="Wong E."/>
            <person name="Huang K."/>
            <person name="Tropini C."/>
            <person name="Ng K."/>
            <person name="Yu B."/>
        </authorList>
    </citation>
    <scope>NUCLEOTIDE SEQUENCE</scope>
    <source>
        <strain evidence="1">NM01_1-7b</strain>
    </source>
</reference>
<organism evidence="1 2">
    <name type="scientific">Petralouisia muris</name>
    <dbReference type="NCBI Taxonomy" id="3032872"/>
    <lineage>
        <taxon>Bacteria</taxon>
        <taxon>Bacillati</taxon>
        <taxon>Bacillota</taxon>
        <taxon>Clostridia</taxon>
        <taxon>Lachnospirales</taxon>
        <taxon>Lachnospiraceae</taxon>
        <taxon>Petralouisia</taxon>
    </lineage>
</organism>
<accession>A0AC61RVW2</accession>
<protein>
    <submittedName>
        <fullName evidence="1">Uncharacterized protein</fullName>
    </submittedName>
</protein>
<proteinExistence type="predicted"/>
<sequence length="211" mass="23485">MKRMRKVALLLVAVLAAAMLGGCGSSFDASGYVKALLDNSYKGDSTEFVEQKVGTKEEAEKLYVEGIDTEMSTMTTGIQISEDLEAEFRQVVEDVYKSVKYTVGDATKKDDVYEVEVKCQKMDIFAPTMESFYAAVEAYDGDTSDEDALNEQIVIMLRDAFKDALANVSYEDEQSVIVRVELKDKVWTPNEEDIVKLQESLFDTEAASTLP</sequence>
<name>A0AC61RVW2_9FIRM</name>
<dbReference type="EMBL" id="SRYA01000023">
    <property type="protein sequence ID" value="TGY95849.1"/>
    <property type="molecule type" value="Genomic_DNA"/>
</dbReference>
<evidence type="ECO:0000313" key="1">
    <source>
        <dbReference type="EMBL" id="TGY95849.1"/>
    </source>
</evidence>
<comment type="caution">
    <text evidence="1">The sequence shown here is derived from an EMBL/GenBank/DDBJ whole genome shotgun (WGS) entry which is preliminary data.</text>
</comment>
<evidence type="ECO:0000313" key="2">
    <source>
        <dbReference type="Proteomes" id="UP000304953"/>
    </source>
</evidence>
<dbReference type="Proteomes" id="UP000304953">
    <property type="component" value="Unassembled WGS sequence"/>
</dbReference>
<keyword evidence="2" id="KW-1185">Reference proteome</keyword>
<gene>
    <name evidence="1" type="ORF">E5329_12765</name>
</gene>